<gene>
    <name evidence="1" type="ORF">NKI81_24285</name>
</gene>
<organism evidence="1 2">
    <name type="scientific">Mesorhizobium australicum</name>
    <dbReference type="NCBI Taxonomy" id="536018"/>
    <lineage>
        <taxon>Bacteria</taxon>
        <taxon>Pseudomonadati</taxon>
        <taxon>Pseudomonadota</taxon>
        <taxon>Alphaproteobacteria</taxon>
        <taxon>Hyphomicrobiales</taxon>
        <taxon>Phyllobacteriaceae</taxon>
        <taxon>Mesorhizobium</taxon>
    </lineage>
</organism>
<name>A0ACC6T541_9HYPH</name>
<comment type="caution">
    <text evidence="1">The sequence shown here is derived from an EMBL/GenBank/DDBJ whole genome shotgun (WGS) entry which is preliminary data.</text>
</comment>
<dbReference type="Proteomes" id="UP001480082">
    <property type="component" value="Unassembled WGS sequence"/>
</dbReference>
<dbReference type="EMBL" id="JAMYRI010000017">
    <property type="protein sequence ID" value="MER9287037.1"/>
    <property type="molecule type" value="Genomic_DNA"/>
</dbReference>
<evidence type="ECO:0000313" key="1">
    <source>
        <dbReference type="EMBL" id="MER9287037.1"/>
    </source>
</evidence>
<accession>A0ACC6T541</accession>
<keyword evidence="2" id="KW-1185">Reference proteome</keyword>
<proteinExistence type="predicted"/>
<protein>
    <submittedName>
        <fullName evidence="1">Uncharacterized protein</fullName>
    </submittedName>
</protein>
<evidence type="ECO:0000313" key="2">
    <source>
        <dbReference type="Proteomes" id="UP001480082"/>
    </source>
</evidence>
<reference evidence="1 2" key="1">
    <citation type="journal article" date="2024" name="Proc. Natl. Acad. Sci. U.S.A.">
        <title>The evolutionary genomics of adaptation to stress in wild rhizobium bacteria.</title>
        <authorList>
            <person name="Kehlet-Delgado H."/>
            <person name="Montoya A.P."/>
            <person name="Jensen K.T."/>
            <person name="Wendlandt C.E."/>
            <person name="Dexheimer C."/>
            <person name="Roberts M."/>
            <person name="Torres Martinez L."/>
            <person name="Friesen M.L."/>
            <person name="Griffitts J.S."/>
            <person name="Porter S.S."/>
        </authorList>
    </citation>
    <scope>NUCLEOTIDE SEQUENCE [LARGE SCALE GENOMIC DNA]</scope>
    <source>
        <strain evidence="1 2">M0468</strain>
    </source>
</reference>
<sequence length="70" mass="8095">MPDSRAYRSAAAWIEQALGHLAEAVEQMPDERFLAEHQAAHDEPRSPSDDMVAATLEREFWRRWPCGRDE</sequence>